<sequence>MPLSDHEQRLLDQMERALYAEDPKFVSSMAAVPHRLRQRRRLLLGALVLLVGVGLVVLGVASQLVWLGAIGFVVMVAGGAYALTPTRQSLEAVDGTAQRTTGSTKRRFGRTKNPGSEGFMQRLEERWDKRRHEDTW</sequence>
<reference evidence="4" key="1">
    <citation type="submission" date="2016-10" db="EMBL/GenBank/DDBJ databases">
        <authorList>
            <person name="Varghese N."/>
            <person name="Submissions S."/>
        </authorList>
    </citation>
    <scope>NUCLEOTIDE SEQUENCE [LARGE SCALE GENOMIC DNA]</scope>
    <source>
        <strain evidence="4">DSM 22951</strain>
    </source>
</reference>
<dbReference type="OrthoDB" id="5244024at2"/>
<accession>A0A2Y8ZML7</accession>
<dbReference type="Proteomes" id="UP000250028">
    <property type="component" value="Unassembled WGS sequence"/>
</dbReference>
<evidence type="ECO:0000256" key="2">
    <source>
        <dbReference type="SAM" id="Phobius"/>
    </source>
</evidence>
<feature type="transmembrane region" description="Helical" evidence="2">
    <location>
        <begin position="42"/>
        <end position="58"/>
    </location>
</feature>
<name>A0A2Y8ZML7_9MICO</name>
<dbReference type="EMBL" id="UESZ01000001">
    <property type="protein sequence ID" value="SSA33661.1"/>
    <property type="molecule type" value="Genomic_DNA"/>
</dbReference>
<keyword evidence="4" id="KW-1185">Reference proteome</keyword>
<dbReference type="Pfam" id="PF11239">
    <property type="entry name" value="DUF3040"/>
    <property type="match status" value="1"/>
</dbReference>
<evidence type="ECO:0000313" key="4">
    <source>
        <dbReference type="Proteomes" id="UP000250028"/>
    </source>
</evidence>
<evidence type="ECO:0000313" key="3">
    <source>
        <dbReference type="EMBL" id="SSA33661.1"/>
    </source>
</evidence>
<proteinExistence type="predicted"/>
<keyword evidence="2" id="KW-1133">Transmembrane helix</keyword>
<evidence type="ECO:0008006" key="5">
    <source>
        <dbReference type="Google" id="ProtNLM"/>
    </source>
</evidence>
<feature type="region of interest" description="Disordered" evidence="1">
    <location>
        <begin position="93"/>
        <end position="117"/>
    </location>
</feature>
<dbReference type="AlphaFoldDB" id="A0A2Y8ZML7"/>
<keyword evidence="2" id="KW-0812">Transmembrane</keyword>
<gene>
    <name evidence="3" type="ORF">SAMN04489750_0946</name>
</gene>
<dbReference type="RefSeq" id="WP_109684330.1">
    <property type="nucleotide sequence ID" value="NZ_QGDN01000001.1"/>
</dbReference>
<dbReference type="InterPro" id="IPR021401">
    <property type="entry name" value="DUF3040"/>
</dbReference>
<protein>
    <recommendedName>
        <fullName evidence="5">DUF3040 domain-containing protein</fullName>
    </recommendedName>
</protein>
<feature type="transmembrane region" description="Helical" evidence="2">
    <location>
        <begin position="64"/>
        <end position="83"/>
    </location>
</feature>
<organism evidence="3 4">
    <name type="scientific">Branchiibius hedensis</name>
    <dbReference type="NCBI Taxonomy" id="672460"/>
    <lineage>
        <taxon>Bacteria</taxon>
        <taxon>Bacillati</taxon>
        <taxon>Actinomycetota</taxon>
        <taxon>Actinomycetes</taxon>
        <taxon>Micrococcales</taxon>
        <taxon>Dermacoccaceae</taxon>
        <taxon>Branchiibius</taxon>
    </lineage>
</organism>
<keyword evidence="2" id="KW-0472">Membrane</keyword>
<evidence type="ECO:0000256" key="1">
    <source>
        <dbReference type="SAM" id="MobiDB-lite"/>
    </source>
</evidence>